<gene>
    <name evidence="2" type="ORF">ILYODFUR_027480</name>
</gene>
<evidence type="ECO:0000313" key="2">
    <source>
        <dbReference type="EMBL" id="MEQ2237861.1"/>
    </source>
</evidence>
<comment type="caution">
    <text evidence="2">The sequence shown here is derived from an EMBL/GenBank/DDBJ whole genome shotgun (WGS) entry which is preliminary data.</text>
</comment>
<proteinExistence type="predicted"/>
<reference evidence="2 3" key="1">
    <citation type="submission" date="2021-06" db="EMBL/GenBank/DDBJ databases">
        <authorList>
            <person name="Palmer J.M."/>
        </authorList>
    </citation>
    <scope>NUCLEOTIDE SEQUENCE [LARGE SCALE GENOMIC DNA]</scope>
    <source>
        <strain evidence="3">if_2019</strain>
        <tissue evidence="2">Muscle</tissue>
    </source>
</reference>
<organism evidence="2 3">
    <name type="scientific">Ilyodon furcidens</name>
    <name type="common">goldbreast splitfin</name>
    <dbReference type="NCBI Taxonomy" id="33524"/>
    <lineage>
        <taxon>Eukaryota</taxon>
        <taxon>Metazoa</taxon>
        <taxon>Chordata</taxon>
        <taxon>Craniata</taxon>
        <taxon>Vertebrata</taxon>
        <taxon>Euteleostomi</taxon>
        <taxon>Actinopterygii</taxon>
        <taxon>Neopterygii</taxon>
        <taxon>Teleostei</taxon>
        <taxon>Neoteleostei</taxon>
        <taxon>Acanthomorphata</taxon>
        <taxon>Ovalentaria</taxon>
        <taxon>Atherinomorphae</taxon>
        <taxon>Cyprinodontiformes</taxon>
        <taxon>Goodeidae</taxon>
        <taxon>Ilyodon</taxon>
    </lineage>
</organism>
<name>A0ABV0U0Y4_9TELE</name>
<dbReference type="EMBL" id="JAHRIQ010049965">
    <property type="protein sequence ID" value="MEQ2237861.1"/>
    <property type="molecule type" value="Genomic_DNA"/>
</dbReference>
<accession>A0ABV0U0Y4</accession>
<dbReference type="Proteomes" id="UP001482620">
    <property type="component" value="Unassembled WGS sequence"/>
</dbReference>
<feature type="compositionally biased region" description="Low complexity" evidence="1">
    <location>
        <begin position="42"/>
        <end position="55"/>
    </location>
</feature>
<feature type="region of interest" description="Disordered" evidence="1">
    <location>
        <begin position="25"/>
        <end position="73"/>
    </location>
</feature>
<protein>
    <submittedName>
        <fullName evidence="2">Uncharacterized protein</fullName>
    </submittedName>
</protein>
<evidence type="ECO:0000256" key="1">
    <source>
        <dbReference type="SAM" id="MobiDB-lite"/>
    </source>
</evidence>
<evidence type="ECO:0000313" key="3">
    <source>
        <dbReference type="Proteomes" id="UP001482620"/>
    </source>
</evidence>
<keyword evidence="3" id="KW-1185">Reference proteome</keyword>
<sequence length="167" mass="18612">MIKIKLFCIFLFQEMFKYHSYSYSSSSALSGPGRRGSRLNRDTLTSLSPDTSSSSYRGQPKTFPGQPRDIVPPVCPGGRPRGPLPGGTCLEHLRGRRLGGIRYRCPSRLKWLLSMWRSSGSTPSSSRMAELLTLSLSARPLYEGSSFQLLVSGISFFRLRPKVHGPR</sequence>